<dbReference type="EMBL" id="PIQO01000004">
    <property type="protein sequence ID" value="PKR85633.1"/>
    <property type="molecule type" value="Genomic_DNA"/>
</dbReference>
<accession>A0A2N3LM81</accession>
<name>A0A2N3LM81_9BACI</name>
<dbReference type="RefSeq" id="WP_101353682.1">
    <property type="nucleotide sequence ID" value="NZ_PIQO01000004.1"/>
</dbReference>
<proteinExistence type="predicted"/>
<organism evidence="1 2">
    <name type="scientific">Heyndrickxia camelliae</name>
    <dbReference type="NCBI Taxonomy" id="1707093"/>
    <lineage>
        <taxon>Bacteria</taxon>
        <taxon>Bacillati</taxon>
        <taxon>Bacillota</taxon>
        <taxon>Bacilli</taxon>
        <taxon>Bacillales</taxon>
        <taxon>Bacillaceae</taxon>
        <taxon>Heyndrickxia</taxon>
    </lineage>
</organism>
<dbReference type="OrthoDB" id="2871708at2"/>
<evidence type="ECO:0000313" key="1">
    <source>
        <dbReference type="EMBL" id="PKR85633.1"/>
    </source>
</evidence>
<dbReference type="AlphaFoldDB" id="A0A2N3LM81"/>
<protein>
    <submittedName>
        <fullName evidence="1">Uncharacterized protein</fullName>
    </submittedName>
</protein>
<reference evidence="1 2" key="1">
    <citation type="submission" date="2017-11" db="EMBL/GenBank/DDBJ databases">
        <title>Bacillus camelliae sp. nov., isolated from pu'er tea.</title>
        <authorList>
            <person name="Niu L."/>
        </authorList>
    </citation>
    <scope>NUCLEOTIDE SEQUENCE [LARGE SCALE GENOMIC DNA]</scope>
    <source>
        <strain evidence="1 2">7578-1</strain>
    </source>
</reference>
<comment type="caution">
    <text evidence="1">The sequence shown here is derived from an EMBL/GenBank/DDBJ whole genome shotgun (WGS) entry which is preliminary data.</text>
</comment>
<keyword evidence="2" id="KW-1185">Reference proteome</keyword>
<dbReference type="Proteomes" id="UP000233440">
    <property type="component" value="Unassembled WGS sequence"/>
</dbReference>
<evidence type="ECO:0000313" key="2">
    <source>
        <dbReference type="Proteomes" id="UP000233440"/>
    </source>
</evidence>
<gene>
    <name evidence="1" type="ORF">CWO92_07945</name>
</gene>
<sequence>MKFVNDGYTYYPYATHWFVEIALNTYFYKQPYIIQIYPCTEKGRSDENTFVQVNSVEKSEKIIPLFEKIVEDMKADRFWNTEYSLCFSRLIRNS</sequence>